<reference evidence="2 3" key="1">
    <citation type="submission" date="2019-02" db="EMBL/GenBank/DDBJ databases">
        <title>Deep-cultivation of Planctomycetes and their phenomic and genomic characterization uncovers novel biology.</title>
        <authorList>
            <person name="Wiegand S."/>
            <person name="Jogler M."/>
            <person name="Boedeker C."/>
            <person name="Pinto D."/>
            <person name="Vollmers J."/>
            <person name="Rivas-Marin E."/>
            <person name="Kohn T."/>
            <person name="Peeters S.H."/>
            <person name="Heuer A."/>
            <person name="Rast P."/>
            <person name="Oberbeckmann S."/>
            <person name="Bunk B."/>
            <person name="Jeske O."/>
            <person name="Meyerdierks A."/>
            <person name="Storesund J.E."/>
            <person name="Kallscheuer N."/>
            <person name="Luecker S."/>
            <person name="Lage O.M."/>
            <person name="Pohl T."/>
            <person name="Merkel B.J."/>
            <person name="Hornburger P."/>
            <person name="Mueller R.-W."/>
            <person name="Bruemmer F."/>
            <person name="Labrenz M."/>
            <person name="Spormann A.M."/>
            <person name="Op Den Camp H."/>
            <person name="Overmann J."/>
            <person name="Amann R."/>
            <person name="Jetten M.S.M."/>
            <person name="Mascher T."/>
            <person name="Medema M.H."/>
            <person name="Devos D.P."/>
            <person name="Kaster A.-K."/>
            <person name="Ovreas L."/>
            <person name="Rohde M."/>
            <person name="Galperin M.Y."/>
            <person name="Jogler C."/>
        </authorList>
    </citation>
    <scope>NUCLEOTIDE SEQUENCE [LARGE SCALE GENOMIC DNA]</scope>
    <source>
        <strain evidence="2 3">KOR42</strain>
    </source>
</reference>
<dbReference type="InterPro" id="IPR011990">
    <property type="entry name" value="TPR-like_helical_dom_sf"/>
</dbReference>
<feature type="repeat" description="TPR" evidence="1">
    <location>
        <begin position="71"/>
        <end position="104"/>
    </location>
</feature>
<dbReference type="Pfam" id="PF00515">
    <property type="entry name" value="TPR_1"/>
    <property type="match status" value="1"/>
</dbReference>
<dbReference type="Proteomes" id="UP000317243">
    <property type="component" value="Unassembled WGS sequence"/>
</dbReference>
<dbReference type="SUPFAM" id="SSF48452">
    <property type="entry name" value="TPR-like"/>
    <property type="match status" value="1"/>
</dbReference>
<comment type="caution">
    <text evidence="2">The sequence shown here is derived from an EMBL/GenBank/DDBJ whole genome shotgun (WGS) entry which is preliminary data.</text>
</comment>
<evidence type="ECO:0000313" key="3">
    <source>
        <dbReference type="Proteomes" id="UP000317243"/>
    </source>
</evidence>
<dbReference type="OrthoDB" id="9807628at2"/>
<dbReference type="InterPro" id="IPR019734">
    <property type="entry name" value="TPR_rpt"/>
</dbReference>
<dbReference type="AlphaFoldDB" id="A0A5C5W175"/>
<organism evidence="2 3">
    <name type="scientific">Thalassoglobus neptunius</name>
    <dbReference type="NCBI Taxonomy" id="1938619"/>
    <lineage>
        <taxon>Bacteria</taxon>
        <taxon>Pseudomonadati</taxon>
        <taxon>Planctomycetota</taxon>
        <taxon>Planctomycetia</taxon>
        <taxon>Planctomycetales</taxon>
        <taxon>Planctomycetaceae</taxon>
        <taxon>Thalassoglobus</taxon>
    </lineage>
</organism>
<name>A0A5C5W175_9PLAN</name>
<evidence type="ECO:0000313" key="2">
    <source>
        <dbReference type="EMBL" id="TWT43522.1"/>
    </source>
</evidence>
<dbReference type="PROSITE" id="PS50293">
    <property type="entry name" value="TPR_REGION"/>
    <property type="match status" value="1"/>
</dbReference>
<evidence type="ECO:0000256" key="1">
    <source>
        <dbReference type="PROSITE-ProRule" id="PRU00339"/>
    </source>
</evidence>
<dbReference type="RefSeq" id="WP_146511819.1">
    <property type="nucleotide sequence ID" value="NZ_SIHI01000032.1"/>
</dbReference>
<proteinExistence type="predicted"/>
<dbReference type="SMART" id="SM00028">
    <property type="entry name" value="TPR"/>
    <property type="match status" value="1"/>
</dbReference>
<keyword evidence="3" id="KW-1185">Reference proteome</keyword>
<gene>
    <name evidence="2" type="ORF">KOR42_44630</name>
</gene>
<dbReference type="EMBL" id="SIHI01000032">
    <property type="protein sequence ID" value="TWT43522.1"/>
    <property type="molecule type" value="Genomic_DNA"/>
</dbReference>
<dbReference type="PROSITE" id="PS50005">
    <property type="entry name" value="TPR"/>
    <property type="match status" value="1"/>
</dbReference>
<accession>A0A5C5W175</accession>
<protein>
    <submittedName>
        <fullName evidence="2">Tetratricopeptide repeat protein</fullName>
    </submittedName>
</protein>
<dbReference type="Gene3D" id="1.25.40.10">
    <property type="entry name" value="Tetratricopeptide repeat domain"/>
    <property type="match status" value="1"/>
</dbReference>
<sequence precursor="true">MKTLAVTLFVVAFSWLGLWLTPDQQGQRLFNREDFAEAAVTFRDPMRRGEAWFRAGEFEKAEQEFARVATSDAEYNRGNCLVMRGKYEAAIKQYDRALQLNPDREDAKTNRAIAVARAKRVEQEGGDLGDQQVGADKIVFDKTKPGGQETTVDDQKPISNSEMQALWLRRVQTQPSQFLQAKFSYQLARETAAEAAE</sequence>
<keyword evidence="1" id="KW-0802">TPR repeat</keyword>